<dbReference type="InterPro" id="IPR050952">
    <property type="entry name" value="TRIM-NHL_E3_ligases"/>
</dbReference>
<dbReference type="InParanoid" id="K1R8V0"/>
<name>K1R8V0_MAGGI</name>
<dbReference type="SUPFAM" id="SSF50952">
    <property type="entry name" value="Soluble quinoprotein glucose dehydrogenase"/>
    <property type="match status" value="1"/>
</dbReference>
<dbReference type="InterPro" id="IPR011042">
    <property type="entry name" value="6-blade_b-propeller_TolB-like"/>
</dbReference>
<dbReference type="PANTHER" id="PTHR24104:SF50">
    <property type="entry name" value="SMP-30_GLUCONOLACTONASE_LRE-LIKE REGION DOMAIN-CONTAINING PROTEIN"/>
    <property type="match status" value="1"/>
</dbReference>
<sequence>MDLKTTTTFLTRAQLKLRPQCIYWSLTTNELLVGMCKKKIEYVELSEESEKIRDYTWTGGVTRFNETGKLTQIIYRGDTGSGLFKYPCKITENNNGDIVVSDWSTAVVVTDREGRHRFSYTGHPPGSKLQPRGICTDALSHILVCDDETETVQLLDKDGKFLLHLLIRPPGIIRPHNLNYDVATHRLWVGSEDINKVLVYKYITRQDAVIDQYQTTTIMESPNENLTQETETPQDRNECLLQLMSSPELQRSFTQTDDPNWTPRSVYWSPSGGDLLVGLGKANPETGKVSRYNRTGQQTQPRQHNNSDQEIYKDPKIITENNNGDIVVSDFDAVVVTERGGRHRFSYTGHPPGSPLKPRGVCTDAMSHILVCDNRSRTVHMLDENGQFLSYLLPKSQEMGVPSSLSYDANTHRLWLAAGSYKKYKVFVYKYMTLKDPPTGML</sequence>
<dbReference type="EMBL" id="JH823233">
    <property type="protein sequence ID" value="EKC42213.1"/>
    <property type="molecule type" value="Genomic_DNA"/>
</dbReference>
<evidence type="ECO:0000256" key="1">
    <source>
        <dbReference type="SAM" id="MobiDB-lite"/>
    </source>
</evidence>
<dbReference type="GO" id="GO:0061630">
    <property type="term" value="F:ubiquitin protein ligase activity"/>
    <property type="evidence" value="ECO:0007669"/>
    <property type="project" value="TreeGrafter"/>
</dbReference>
<evidence type="ECO:0000313" key="2">
    <source>
        <dbReference type="EMBL" id="EKC42213.1"/>
    </source>
</evidence>
<feature type="compositionally biased region" description="Polar residues" evidence="1">
    <location>
        <begin position="292"/>
        <end position="304"/>
    </location>
</feature>
<dbReference type="PANTHER" id="PTHR24104">
    <property type="entry name" value="E3 UBIQUITIN-PROTEIN LIGASE NHLRC1-RELATED"/>
    <property type="match status" value="1"/>
</dbReference>
<dbReference type="Gene3D" id="2.120.10.30">
    <property type="entry name" value="TolB, C-terminal domain"/>
    <property type="match status" value="2"/>
</dbReference>
<organism evidence="2">
    <name type="scientific">Magallana gigas</name>
    <name type="common">Pacific oyster</name>
    <name type="synonym">Crassostrea gigas</name>
    <dbReference type="NCBI Taxonomy" id="29159"/>
    <lineage>
        <taxon>Eukaryota</taxon>
        <taxon>Metazoa</taxon>
        <taxon>Spiralia</taxon>
        <taxon>Lophotrochozoa</taxon>
        <taxon>Mollusca</taxon>
        <taxon>Bivalvia</taxon>
        <taxon>Autobranchia</taxon>
        <taxon>Pteriomorphia</taxon>
        <taxon>Ostreida</taxon>
        <taxon>Ostreoidea</taxon>
        <taxon>Ostreidae</taxon>
        <taxon>Magallana</taxon>
    </lineage>
</organism>
<protein>
    <submittedName>
        <fullName evidence="2">Tripartite motif-containing protein 3</fullName>
    </submittedName>
</protein>
<accession>K1R8V0</accession>
<proteinExistence type="predicted"/>
<dbReference type="AlphaFoldDB" id="K1R8V0"/>
<feature type="region of interest" description="Disordered" evidence="1">
    <location>
        <begin position="284"/>
        <end position="309"/>
    </location>
</feature>
<dbReference type="InterPro" id="IPR011041">
    <property type="entry name" value="Quinoprot_gluc/sorb_DH_b-prop"/>
</dbReference>
<gene>
    <name evidence="2" type="ORF">CGI_10028011</name>
</gene>
<dbReference type="GO" id="GO:0043161">
    <property type="term" value="P:proteasome-mediated ubiquitin-dependent protein catabolic process"/>
    <property type="evidence" value="ECO:0007669"/>
    <property type="project" value="TreeGrafter"/>
</dbReference>
<dbReference type="GO" id="GO:0000209">
    <property type="term" value="P:protein polyubiquitination"/>
    <property type="evidence" value="ECO:0007669"/>
    <property type="project" value="TreeGrafter"/>
</dbReference>
<dbReference type="HOGENOM" id="CLU_007742_6_2_1"/>
<reference evidence="2" key="1">
    <citation type="journal article" date="2012" name="Nature">
        <title>The oyster genome reveals stress adaptation and complexity of shell formation.</title>
        <authorList>
            <person name="Zhang G."/>
            <person name="Fang X."/>
            <person name="Guo X."/>
            <person name="Li L."/>
            <person name="Luo R."/>
            <person name="Xu F."/>
            <person name="Yang P."/>
            <person name="Zhang L."/>
            <person name="Wang X."/>
            <person name="Qi H."/>
            <person name="Xiong Z."/>
            <person name="Que H."/>
            <person name="Xie Y."/>
            <person name="Holland P.W."/>
            <person name="Paps J."/>
            <person name="Zhu Y."/>
            <person name="Wu F."/>
            <person name="Chen Y."/>
            <person name="Wang J."/>
            <person name="Peng C."/>
            <person name="Meng J."/>
            <person name="Yang L."/>
            <person name="Liu J."/>
            <person name="Wen B."/>
            <person name="Zhang N."/>
            <person name="Huang Z."/>
            <person name="Zhu Q."/>
            <person name="Feng Y."/>
            <person name="Mount A."/>
            <person name="Hedgecock D."/>
            <person name="Xu Z."/>
            <person name="Liu Y."/>
            <person name="Domazet-Loso T."/>
            <person name="Du Y."/>
            <person name="Sun X."/>
            <person name="Zhang S."/>
            <person name="Liu B."/>
            <person name="Cheng P."/>
            <person name="Jiang X."/>
            <person name="Li J."/>
            <person name="Fan D."/>
            <person name="Wang W."/>
            <person name="Fu W."/>
            <person name="Wang T."/>
            <person name="Wang B."/>
            <person name="Zhang J."/>
            <person name="Peng Z."/>
            <person name="Li Y."/>
            <person name="Li N."/>
            <person name="Wang J."/>
            <person name="Chen M."/>
            <person name="He Y."/>
            <person name="Tan F."/>
            <person name="Song X."/>
            <person name="Zheng Q."/>
            <person name="Huang R."/>
            <person name="Yang H."/>
            <person name="Du X."/>
            <person name="Chen L."/>
            <person name="Yang M."/>
            <person name="Gaffney P.M."/>
            <person name="Wang S."/>
            <person name="Luo L."/>
            <person name="She Z."/>
            <person name="Ming Y."/>
            <person name="Huang W."/>
            <person name="Zhang S."/>
            <person name="Huang B."/>
            <person name="Zhang Y."/>
            <person name="Qu T."/>
            <person name="Ni P."/>
            <person name="Miao G."/>
            <person name="Wang J."/>
            <person name="Wang Q."/>
            <person name="Steinberg C.E."/>
            <person name="Wang H."/>
            <person name="Li N."/>
            <person name="Qian L."/>
            <person name="Zhang G."/>
            <person name="Li Y."/>
            <person name="Yang H."/>
            <person name="Liu X."/>
            <person name="Wang J."/>
            <person name="Yin Y."/>
            <person name="Wang J."/>
        </authorList>
    </citation>
    <scope>NUCLEOTIDE SEQUENCE [LARGE SCALE GENOMIC DNA]</scope>
    <source>
        <strain evidence="2">05x7-T-G4-1.051#20</strain>
    </source>
</reference>